<sequence length="306" mass="33317">MASITEGIVNSNPSATGTCCPLSSALCLRVLVLTVAFFFHQQLLGISTVRSTSPESIKSSSCSTRCAIETPPSRGQSIRSVLRPRHRHPGAIRRGLQPCLYRLQAECLTRGRDRRLLIWDDPHPGAHKRTRGRGSAASPHNSMLAADYKLFANERVYGYYSRSRNYGVGDPQYVPPETLRAPHTPPSLPLSEATDVACTNPGFNPPLPLLVEEKSMGDIVALRTWKLKMQAVAVCASSKQENVSGYQRRETSSGASSRDDVIMSGSNFVVMGCFNSFAMYLPTGLGSTLPRPSPLSPCRPQIIIAT</sequence>
<dbReference type="RefSeq" id="XP_036627305.1">
    <property type="nucleotide sequence ID" value="XM_036779922.1"/>
</dbReference>
<evidence type="ECO:0000313" key="1">
    <source>
        <dbReference type="EMBL" id="KAF7422273.1"/>
    </source>
</evidence>
<keyword evidence="2" id="KW-1185">Reference proteome</keyword>
<accession>A0A8H6ZPH5</accession>
<protein>
    <submittedName>
        <fullName evidence="1">Uncharacterized protein</fullName>
    </submittedName>
</protein>
<proteinExistence type="predicted"/>
<dbReference type="EMBL" id="JACETU010000008">
    <property type="protein sequence ID" value="KAF7422273.1"/>
    <property type="molecule type" value="Genomic_DNA"/>
</dbReference>
<dbReference type="VEuPathDB" id="FungiDB:PC9H_010429"/>
<organism evidence="1 2">
    <name type="scientific">Pleurotus ostreatus</name>
    <name type="common">Oyster mushroom</name>
    <name type="synonym">White-rot fungus</name>
    <dbReference type="NCBI Taxonomy" id="5322"/>
    <lineage>
        <taxon>Eukaryota</taxon>
        <taxon>Fungi</taxon>
        <taxon>Dikarya</taxon>
        <taxon>Basidiomycota</taxon>
        <taxon>Agaricomycotina</taxon>
        <taxon>Agaricomycetes</taxon>
        <taxon>Agaricomycetidae</taxon>
        <taxon>Agaricales</taxon>
        <taxon>Pleurotineae</taxon>
        <taxon>Pleurotaceae</taxon>
        <taxon>Pleurotus</taxon>
    </lineage>
</organism>
<comment type="caution">
    <text evidence="1">The sequence shown here is derived from an EMBL/GenBank/DDBJ whole genome shotgun (WGS) entry which is preliminary data.</text>
</comment>
<name>A0A8H6ZPH5_PLEOS</name>
<reference evidence="1" key="1">
    <citation type="submission" date="2019-07" db="EMBL/GenBank/DDBJ databases">
        <authorList>
            <person name="Palmer J.M."/>
        </authorList>
    </citation>
    <scope>NUCLEOTIDE SEQUENCE</scope>
    <source>
        <strain evidence="1">PC9</strain>
    </source>
</reference>
<gene>
    <name evidence="1" type="ORF">PC9H_010429</name>
</gene>
<evidence type="ECO:0000313" key="2">
    <source>
        <dbReference type="Proteomes" id="UP000623687"/>
    </source>
</evidence>
<dbReference type="GeneID" id="59380247"/>
<dbReference type="AlphaFoldDB" id="A0A8H6ZPH5"/>
<dbReference type="Proteomes" id="UP000623687">
    <property type="component" value="Unassembled WGS sequence"/>
</dbReference>